<protein>
    <submittedName>
        <fullName evidence="7">BEL1-like homeodomain protein 2</fullName>
    </submittedName>
</protein>
<dbReference type="GO" id="GO:0003677">
    <property type="term" value="F:DNA binding"/>
    <property type="evidence" value="ECO:0007669"/>
    <property type="project" value="UniProtKB-KW"/>
</dbReference>
<proteinExistence type="predicted"/>
<dbReference type="AlphaFoldDB" id="A0A9N7N0Y0"/>
<dbReference type="InterPro" id="IPR050224">
    <property type="entry name" value="TALE_homeobox"/>
</dbReference>
<evidence type="ECO:0000259" key="6">
    <source>
        <dbReference type="SMART" id="SM00574"/>
    </source>
</evidence>
<accession>A0A9N7N0Y0</accession>
<organism evidence="7 8">
    <name type="scientific">Striga hermonthica</name>
    <name type="common">Purple witchweed</name>
    <name type="synonym">Buchnera hermonthica</name>
    <dbReference type="NCBI Taxonomy" id="68872"/>
    <lineage>
        <taxon>Eukaryota</taxon>
        <taxon>Viridiplantae</taxon>
        <taxon>Streptophyta</taxon>
        <taxon>Embryophyta</taxon>
        <taxon>Tracheophyta</taxon>
        <taxon>Spermatophyta</taxon>
        <taxon>Magnoliopsida</taxon>
        <taxon>eudicotyledons</taxon>
        <taxon>Gunneridae</taxon>
        <taxon>Pentapetalae</taxon>
        <taxon>asterids</taxon>
        <taxon>lamiids</taxon>
        <taxon>Lamiales</taxon>
        <taxon>Orobanchaceae</taxon>
        <taxon>Buchnereae</taxon>
        <taxon>Striga</taxon>
    </lineage>
</organism>
<evidence type="ECO:0000313" key="7">
    <source>
        <dbReference type="EMBL" id="CAA0820483.1"/>
    </source>
</evidence>
<evidence type="ECO:0000313" key="8">
    <source>
        <dbReference type="Proteomes" id="UP001153555"/>
    </source>
</evidence>
<sequence>MDHPTPQSQLTSTAQLQGFGPPGPEIYGLISSGIAFTPNNLYTNSKEQNMNQENGFYSQHDMTELLDRSCVFPCERPSHGLSLSLNPSTIGLQPFELLQQQQQQDNNLFGFGQQQQQQQQLAFIRNSRYLGLAQELLTEFWNLGSAQKIPKDGDEWPESENAVERQLLYSLDMLELLRRKIKLLEMLEEVKKRYKHYCGQIRAVTLSFESVAGRGAARAYLGLASKAMSRHFRCLKDRILSQIEATKRAVGEKDSKAPGTVKGETPRLRILDQTLRQQKALQQMSSIEFQPWRPQRGLPERSVSILRAWLFEHFLHP</sequence>
<gene>
    <name evidence="7" type="ORF">SHERM_18485</name>
</gene>
<dbReference type="Pfam" id="PF07526">
    <property type="entry name" value="POX"/>
    <property type="match status" value="1"/>
</dbReference>
<dbReference type="EMBL" id="CACSLK010020742">
    <property type="protein sequence ID" value="CAA0820483.1"/>
    <property type="molecule type" value="Genomic_DNA"/>
</dbReference>
<keyword evidence="4" id="KW-0539">Nucleus</keyword>
<feature type="domain" description="POX" evidence="6">
    <location>
        <begin position="118"/>
        <end position="241"/>
    </location>
</feature>
<evidence type="ECO:0000256" key="3">
    <source>
        <dbReference type="ARBA" id="ARBA00023163"/>
    </source>
</evidence>
<feature type="region of interest" description="Disordered" evidence="5">
    <location>
        <begin position="1"/>
        <end position="22"/>
    </location>
</feature>
<name>A0A9N7N0Y0_STRHE</name>
<evidence type="ECO:0000256" key="5">
    <source>
        <dbReference type="SAM" id="MobiDB-lite"/>
    </source>
</evidence>
<dbReference type="InterPro" id="IPR006563">
    <property type="entry name" value="POX_dom"/>
</dbReference>
<keyword evidence="8" id="KW-1185">Reference proteome</keyword>
<comment type="caution">
    <text evidence="7">The sequence shown here is derived from an EMBL/GenBank/DDBJ whole genome shotgun (WGS) entry which is preliminary data.</text>
</comment>
<dbReference type="OrthoDB" id="10056939at2759"/>
<dbReference type="PANTHER" id="PTHR11850">
    <property type="entry name" value="HOMEOBOX PROTEIN TRANSCRIPTION FACTORS"/>
    <property type="match status" value="1"/>
</dbReference>
<feature type="compositionally biased region" description="Polar residues" evidence="5">
    <location>
        <begin position="1"/>
        <end position="16"/>
    </location>
</feature>
<evidence type="ECO:0000256" key="1">
    <source>
        <dbReference type="ARBA" id="ARBA00023125"/>
    </source>
</evidence>
<evidence type="ECO:0000256" key="2">
    <source>
        <dbReference type="ARBA" id="ARBA00023155"/>
    </source>
</evidence>
<keyword evidence="1 7" id="KW-0238">DNA-binding</keyword>
<keyword evidence="3" id="KW-0804">Transcription</keyword>
<evidence type="ECO:0000256" key="4">
    <source>
        <dbReference type="ARBA" id="ARBA00023242"/>
    </source>
</evidence>
<reference evidence="7" key="1">
    <citation type="submission" date="2019-12" db="EMBL/GenBank/DDBJ databases">
        <authorList>
            <person name="Scholes J."/>
        </authorList>
    </citation>
    <scope>NUCLEOTIDE SEQUENCE</scope>
</reference>
<dbReference type="Proteomes" id="UP001153555">
    <property type="component" value="Unassembled WGS sequence"/>
</dbReference>
<keyword evidence="2 7" id="KW-0371">Homeobox</keyword>
<dbReference type="SMART" id="SM00574">
    <property type="entry name" value="POX"/>
    <property type="match status" value="1"/>
</dbReference>